<sequence length="639" mass="71007">MAARPARPKPLDWSAPAHLTVFVRNLQLLHLDHRDDWPGITLHSLSPSSQNQRQRVRLIEWALYYLFTIWDPEGAQNKLRPFFPPLEPLQSVNLRAALFRALTELKKNGDLGRETILRKTMLDYCKGEKFDELLAGFSTAVLRKLLTVSADEMIGNRAMKLSTATFLSPIDYQNMLPLILAHQVSLGVTGERRARVREAYDEFADLLGQKKTELDERAKQNSSPVIQPGNASEDLVRELRANWLGSEEWATALLEGGSQSSTDAFLELPFSEAWARATDSTMGGLRAGLKQDLVLDLETRVLHQRSRLRRWLEYNDLLRKERGENSSVEMADSPSESRLLFRDHQSLTVASISKAVRQPADRGRVLKEADHSLMSAVKEAMIRINGKARPNLHHADPTPAEPGHSEPGHSEPGHSEPGHSEPGHSEPGHSEPGHSEPGHSELPRPSTETVPLNMSSPMAAGSPASSVEPDSESTANRTEPNQFNRPSLPVVRLSPDRDSSPDSLPDLEPIKASSSFTLAERTRKSMSLIPPLPAHDTQTHPRPRRGPRTSFPVNQFETPRKSSAQSLHRHSRASTPQDQLFEEDADYASVFKSRPRVAHSPISSPAVHVSPSLEDFELDPADADWATVDSPLAAVQSRR</sequence>
<dbReference type="GO" id="GO:0070652">
    <property type="term" value="C:HAUS complex"/>
    <property type="evidence" value="ECO:0007669"/>
    <property type="project" value="InterPro"/>
</dbReference>
<dbReference type="Pfam" id="PF14661">
    <property type="entry name" value="HAUS6_N"/>
    <property type="match status" value="1"/>
</dbReference>
<feature type="compositionally biased region" description="Polar residues" evidence="1">
    <location>
        <begin position="472"/>
        <end position="485"/>
    </location>
</feature>
<dbReference type="GeneID" id="81399853"/>
<dbReference type="PANTHER" id="PTHR16151:SF2">
    <property type="entry name" value="HAUS AUGMIN-LIKE COMPLEX SUBUNIT 6"/>
    <property type="match status" value="1"/>
</dbReference>
<dbReference type="PANTHER" id="PTHR16151">
    <property type="entry name" value="HAUS AUGMIN-LIKE COMPLEX SUBUNIT 6"/>
    <property type="match status" value="1"/>
</dbReference>
<dbReference type="EMBL" id="JAPMSZ010000012">
    <property type="protein sequence ID" value="KAJ5081895.1"/>
    <property type="molecule type" value="Genomic_DNA"/>
</dbReference>
<dbReference type="OrthoDB" id="5575722at2759"/>
<comment type="caution">
    <text evidence="3">The sequence shown here is derived from an EMBL/GenBank/DDBJ whole genome shotgun (WGS) entry which is preliminary data.</text>
</comment>
<evidence type="ECO:0000259" key="2">
    <source>
        <dbReference type="Pfam" id="PF14661"/>
    </source>
</evidence>
<protein>
    <recommendedName>
        <fullName evidence="2">HAUS augmin-like complex subunit 6 N-terminal domain-containing protein</fullName>
    </recommendedName>
</protein>
<dbReference type="InterPro" id="IPR026797">
    <property type="entry name" value="HAUS_6"/>
</dbReference>
<dbReference type="Proteomes" id="UP001141434">
    <property type="component" value="Unassembled WGS sequence"/>
</dbReference>
<dbReference type="RefSeq" id="XP_056507182.1">
    <property type="nucleotide sequence ID" value="XM_056660684.1"/>
</dbReference>
<dbReference type="GO" id="GO:0051225">
    <property type="term" value="P:spindle assembly"/>
    <property type="evidence" value="ECO:0007669"/>
    <property type="project" value="InterPro"/>
</dbReference>
<feature type="compositionally biased region" description="Low complexity" evidence="1">
    <location>
        <begin position="454"/>
        <end position="466"/>
    </location>
</feature>
<dbReference type="InterPro" id="IPR028163">
    <property type="entry name" value="HAUS_6_N"/>
</dbReference>
<reference evidence="3" key="1">
    <citation type="submission" date="2022-11" db="EMBL/GenBank/DDBJ databases">
        <authorList>
            <person name="Petersen C."/>
        </authorList>
    </citation>
    <scope>NUCLEOTIDE SEQUENCE</scope>
    <source>
        <strain evidence="3">IBT 34128</strain>
    </source>
</reference>
<evidence type="ECO:0000313" key="3">
    <source>
        <dbReference type="EMBL" id="KAJ5081895.1"/>
    </source>
</evidence>
<dbReference type="GO" id="GO:0008017">
    <property type="term" value="F:microtubule binding"/>
    <property type="evidence" value="ECO:0007669"/>
    <property type="project" value="TreeGrafter"/>
</dbReference>
<accession>A0A9W9EHQ6</accession>
<organism evidence="3 4">
    <name type="scientific">Penicillium alfredii</name>
    <dbReference type="NCBI Taxonomy" id="1506179"/>
    <lineage>
        <taxon>Eukaryota</taxon>
        <taxon>Fungi</taxon>
        <taxon>Dikarya</taxon>
        <taxon>Ascomycota</taxon>
        <taxon>Pezizomycotina</taxon>
        <taxon>Eurotiomycetes</taxon>
        <taxon>Eurotiomycetidae</taxon>
        <taxon>Eurotiales</taxon>
        <taxon>Aspergillaceae</taxon>
        <taxon>Penicillium</taxon>
    </lineage>
</organism>
<keyword evidence="4" id="KW-1185">Reference proteome</keyword>
<reference evidence="3" key="2">
    <citation type="journal article" date="2023" name="IMA Fungus">
        <title>Comparative genomic study of the Penicillium genus elucidates a diverse pangenome and 15 lateral gene transfer events.</title>
        <authorList>
            <person name="Petersen C."/>
            <person name="Sorensen T."/>
            <person name="Nielsen M.R."/>
            <person name="Sondergaard T.E."/>
            <person name="Sorensen J.L."/>
            <person name="Fitzpatrick D.A."/>
            <person name="Frisvad J.C."/>
            <person name="Nielsen K.L."/>
        </authorList>
    </citation>
    <scope>NUCLEOTIDE SEQUENCE</scope>
    <source>
        <strain evidence="3">IBT 34128</strain>
    </source>
</reference>
<gene>
    <name evidence="3" type="ORF">NUU61_010159</name>
</gene>
<dbReference type="AlphaFoldDB" id="A0A9W9EHQ6"/>
<feature type="region of interest" description="Disordered" evidence="1">
    <location>
        <begin position="389"/>
        <end position="581"/>
    </location>
</feature>
<feature type="domain" description="HAUS augmin-like complex subunit 6 N-terminal" evidence="2">
    <location>
        <begin position="22"/>
        <end position="221"/>
    </location>
</feature>
<evidence type="ECO:0000313" key="4">
    <source>
        <dbReference type="Proteomes" id="UP001141434"/>
    </source>
</evidence>
<evidence type="ECO:0000256" key="1">
    <source>
        <dbReference type="SAM" id="MobiDB-lite"/>
    </source>
</evidence>
<name>A0A9W9EHQ6_9EURO</name>
<proteinExistence type="predicted"/>
<dbReference type="GO" id="GO:1990498">
    <property type="term" value="C:mitotic spindle microtubule"/>
    <property type="evidence" value="ECO:0007669"/>
    <property type="project" value="TreeGrafter"/>
</dbReference>
<feature type="compositionally biased region" description="Polar residues" evidence="1">
    <location>
        <begin position="551"/>
        <end position="566"/>
    </location>
</feature>
<feature type="compositionally biased region" description="Basic and acidic residues" evidence="1">
    <location>
        <begin position="403"/>
        <end position="442"/>
    </location>
</feature>